<evidence type="ECO:0000313" key="2">
    <source>
        <dbReference type="Proteomes" id="UP000437017"/>
    </source>
</evidence>
<name>A0A6A1QF76_BALPH</name>
<dbReference type="AlphaFoldDB" id="A0A6A1QF76"/>
<comment type="caution">
    <text evidence="1">The sequence shown here is derived from an EMBL/GenBank/DDBJ whole genome shotgun (WGS) entry which is preliminary data.</text>
</comment>
<organism evidence="1 2">
    <name type="scientific">Balaenoptera physalus</name>
    <name type="common">Fin whale</name>
    <name type="synonym">Balaena physalus</name>
    <dbReference type="NCBI Taxonomy" id="9770"/>
    <lineage>
        <taxon>Eukaryota</taxon>
        <taxon>Metazoa</taxon>
        <taxon>Chordata</taxon>
        <taxon>Craniata</taxon>
        <taxon>Vertebrata</taxon>
        <taxon>Euteleostomi</taxon>
        <taxon>Mammalia</taxon>
        <taxon>Eutheria</taxon>
        <taxon>Laurasiatheria</taxon>
        <taxon>Artiodactyla</taxon>
        <taxon>Whippomorpha</taxon>
        <taxon>Cetacea</taxon>
        <taxon>Mysticeti</taxon>
        <taxon>Balaenopteridae</taxon>
        <taxon>Balaenoptera</taxon>
    </lineage>
</organism>
<accession>A0A6A1QF76</accession>
<dbReference type="EMBL" id="SGJD01000137">
    <property type="protein sequence ID" value="KAB0406748.1"/>
    <property type="molecule type" value="Genomic_DNA"/>
</dbReference>
<proteinExistence type="predicted"/>
<reference evidence="1 2" key="1">
    <citation type="journal article" date="2019" name="PLoS ONE">
        <title>Genomic analyses reveal an absence of contemporary introgressive admixture between fin whales and blue whales, despite known hybrids.</title>
        <authorList>
            <person name="Westbury M.V."/>
            <person name="Petersen B."/>
            <person name="Lorenzen E.D."/>
        </authorList>
    </citation>
    <scope>NUCLEOTIDE SEQUENCE [LARGE SCALE GENOMIC DNA]</scope>
    <source>
        <strain evidence="1">FinWhale-01</strain>
    </source>
</reference>
<protein>
    <submittedName>
        <fullName evidence="1">Uncharacterized protein</fullName>
    </submittedName>
</protein>
<dbReference type="Proteomes" id="UP000437017">
    <property type="component" value="Unassembled WGS sequence"/>
</dbReference>
<evidence type="ECO:0000313" key="1">
    <source>
        <dbReference type="EMBL" id="KAB0406748.1"/>
    </source>
</evidence>
<sequence length="53" mass="6234">MDKILESSTFLQPSVAFGFERAMEVILLHQIILTHIHQTRNVSTFWKLLHVKE</sequence>
<keyword evidence="2" id="KW-1185">Reference proteome</keyword>
<gene>
    <name evidence="1" type="ORF">E2I00_008492</name>
</gene>